<comment type="subunit">
    <text evidence="17">Homodimerizes. Interacts with NCL, NEDD4 and YBX1. Interacts with HNRNPU (via RNA-binding RGG-box region); the interaction facilitates the recruitment of long non-coding RNA Blnc1 by ZBTB7B. Interacts with HDAC4 and HDAC5; the interaction allows the recruitment of HDAC4 and HDAC5 on CD8 loci for deacetylation and possible inhibition of CD8 genes expression.</text>
</comment>
<evidence type="ECO:0000313" key="27">
    <source>
        <dbReference type="Proteomes" id="UP000694386"/>
    </source>
</evidence>
<keyword evidence="5" id="KW-0597">Phosphoprotein</keyword>
<dbReference type="InterPro" id="IPR000210">
    <property type="entry name" value="BTB/POZ_dom"/>
</dbReference>
<feature type="compositionally biased region" description="Basic residues" evidence="23">
    <location>
        <begin position="201"/>
        <end position="210"/>
    </location>
</feature>
<dbReference type="FunFam" id="3.30.160.60:FF:000572">
    <property type="entry name" value="Zinc finger and BTB domain containing 7C"/>
    <property type="match status" value="1"/>
</dbReference>
<dbReference type="InterPro" id="IPR013087">
    <property type="entry name" value="Znf_C2H2_type"/>
</dbReference>
<dbReference type="PROSITE" id="PS00028">
    <property type="entry name" value="ZINC_FINGER_C2H2_1"/>
    <property type="match status" value="3"/>
</dbReference>
<dbReference type="FunFam" id="3.30.160.60:FF:000673">
    <property type="entry name" value="Zinc finger and BTB domain-containing 7B"/>
    <property type="match status" value="1"/>
</dbReference>
<dbReference type="InterPro" id="IPR050457">
    <property type="entry name" value="ZnFinger_BTB_dom_contain"/>
</dbReference>
<protein>
    <recommendedName>
        <fullName evidence="18">Zinc finger and BTB domain-containing protein 7B</fullName>
    </recommendedName>
    <alternativeName>
        <fullName evidence="19">Krueppel-related zinc finger protein cKrox</fullName>
    </alternativeName>
    <alternativeName>
        <fullName evidence="21">T-helper-inducing POZ/Krueppel-like factor</fullName>
    </alternativeName>
    <alternativeName>
        <fullName evidence="20">Zinc finger protein Th-POK</fullName>
    </alternativeName>
</protein>
<evidence type="ECO:0000256" key="22">
    <source>
        <dbReference type="PROSITE-ProRule" id="PRU00042"/>
    </source>
</evidence>
<evidence type="ECO:0000256" key="18">
    <source>
        <dbReference type="ARBA" id="ARBA00070668"/>
    </source>
</evidence>
<keyword evidence="11" id="KW-0832">Ubl conjugation</keyword>
<evidence type="ECO:0000256" key="16">
    <source>
        <dbReference type="ARBA" id="ARBA00023242"/>
    </source>
</evidence>
<dbReference type="FunFam" id="3.30.160.60:FF:000115">
    <property type="entry name" value="Zinc finger and BTB domain containing 7C"/>
    <property type="match status" value="1"/>
</dbReference>
<evidence type="ECO:0000256" key="1">
    <source>
        <dbReference type="ARBA" id="ARBA00004123"/>
    </source>
</evidence>
<evidence type="ECO:0000256" key="3">
    <source>
        <dbReference type="ARBA" id="ARBA00022491"/>
    </source>
</evidence>
<feature type="domain" description="BTB" evidence="24">
    <location>
        <begin position="34"/>
        <end position="115"/>
    </location>
</feature>
<evidence type="ECO:0000256" key="12">
    <source>
        <dbReference type="ARBA" id="ARBA00022990"/>
    </source>
</evidence>
<keyword evidence="9" id="KW-0221">Differentiation</keyword>
<feature type="domain" description="C2H2-type" evidence="25">
    <location>
        <begin position="311"/>
        <end position="338"/>
    </location>
</feature>
<dbReference type="AlphaFoldDB" id="A0A8C2N4N9"/>
<feature type="domain" description="C2H2-type" evidence="25">
    <location>
        <begin position="339"/>
        <end position="366"/>
    </location>
</feature>
<evidence type="ECO:0000256" key="13">
    <source>
        <dbReference type="ARBA" id="ARBA00023015"/>
    </source>
</evidence>
<keyword evidence="4" id="KW-1017">Isopeptide bond</keyword>
<evidence type="ECO:0000313" key="26">
    <source>
        <dbReference type="Ensembl" id="ENSCGRP00001026763.1"/>
    </source>
</evidence>
<gene>
    <name evidence="26" type="primary">Zbtb7b</name>
</gene>
<dbReference type="GO" id="GO:0030154">
    <property type="term" value="P:cell differentiation"/>
    <property type="evidence" value="ECO:0007669"/>
    <property type="project" value="UniProtKB-KW"/>
</dbReference>
<evidence type="ECO:0000256" key="17">
    <source>
        <dbReference type="ARBA" id="ARBA00062741"/>
    </source>
</evidence>
<organism evidence="26 27">
    <name type="scientific">Cricetulus griseus</name>
    <name type="common">Chinese hamster</name>
    <name type="synonym">Cricetulus barabensis griseus</name>
    <dbReference type="NCBI Taxonomy" id="10029"/>
    <lineage>
        <taxon>Eukaryota</taxon>
        <taxon>Metazoa</taxon>
        <taxon>Chordata</taxon>
        <taxon>Craniata</taxon>
        <taxon>Vertebrata</taxon>
        <taxon>Euteleostomi</taxon>
        <taxon>Mammalia</taxon>
        <taxon>Eutheria</taxon>
        <taxon>Euarchontoglires</taxon>
        <taxon>Glires</taxon>
        <taxon>Rodentia</taxon>
        <taxon>Myomorpha</taxon>
        <taxon>Muroidea</taxon>
        <taxon>Cricetidae</taxon>
        <taxon>Cricetinae</taxon>
        <taxon>Cricetulus</taxon>
    </lineage>
</organism>
<proteinExistence type="predicted"/>
<dbReference type="PROSITE" id="PS50097">
    <property type="entry name" value="BTB"/>
    <property type="match status" value="1"/>
</dbReference>
<keyword evidence="13" id="KW-0805">Transcription regulation</keyword>
<dbReference type="PANTHER" id="PTHR46105">
    <property type="entry name" value="AGAP004733-PA"/>
    <property type="match status" value="1"/>
</dbReference>
<dbReference type="FunFam" id="3.30.710.10:FF:000089">
    <property type="entry name" value="Zinc finger and BTB domain-containing protein 7B"/>
    <property type="match status" value="1"/>
</dbReference>
<evidence type="ECO:0000256" key="6">
    <source>
        <dbReference type="ARBA" id="ARBA00022723"/>
    </source>
</evidence>
<dbReference type="Pfam" id="PF00651">
    <property type="entry name" value="BTB"/>
    <property type="match status" value="1"/>
</dbReference>
<accession>A0A8C2N4N9</accession>
<evidence type="ECO:0000256" key="4">
    <source>
        <dbReference type="ARBA" id="ARBA00022499"/>
    </source>
</evidence>
<evidence type="ECO:0000259" key="24">
    <source>
        <dbReference type="PROSITE" id="PS50097"/>
    </source>
</evidence>
<feature type="domain" description="C2H2-type" evidence="25">
    <location>
        <begin position="367"/>
        <end position="394"/>
    </location>
</feature>
<dbReference type="PANTHER" id="PTHR46105:SF4">
    <property type="entry name" value="ZINC FINGER AND BTB DOMAIN-CONTAINING PROTEIN 7B"/>
    <property type="match status" value="1"/>
</dbReference>
<dbReference type="GO" id="GO:0000981">
    <property type="term" value="F:DNA-binding transcription factor activity, RNA polymerase II-specific"/>
    <property type="evidence" value="ECO:0007669"/>
    <property type="project" value="TreeGrafter"/>
</dbReference>
<evidence type="ECO:0000256" key="14">
    <source>
        <dbReference type="ARBA" id="ARBA00023125"/>
    </source>
</evidence>
<keyword evidence="8 22" id="KW-0863">Zinc-finger</keyword>
<dbReference type="InterPro" id="IPR036236">
    <property type="entry name" value="Znf_C2H2_sf"/>
</dbReference>
<evidence type="ECO:0000256" key="15">
    <source>
        <dbReference type="ARBA" id="ARBA00023163"/>
    </source>
</evidence>
<keyword evidence="10" id="KW-0862">Zinc</keyword>
<name>A0A8C2N4N9_CRIGR</name>
<feature type="region of interest" description="Disordered" evidence="23">
    <location>
        <begin position="251"/>
        <end position="270"/>
    </location>
</feature>
<keyword evidence="3" id="KW-0678">Repressor</keyword>
<dbReference type="GO" id="GO:0005634">
    <property type="term" value="C:nucleus"/>
    <property type="evidence" value="ECO:0007669"/>
    <property type="project" value="UniProtKB-SubCell"/>
</dbReference>
<dbReference type="FunFam" id="3.30.160.60:FF:000202">
    <property type="entry name" value="Zinc finger protein 574"/>
    <property type="match status" value="1"/>
</dbReference>
<dbReference type="Gene3D" id="3.30.160.60">
    <property type="entry name" value="Classic Zinc Finger"/>
    <property type="match status" value="4"/>
</dbReference>
<keyword evidence="6" id="KW-0479">Metal-binding</keyword>
<keyword evidence="2" id="KW-0217">Developmental protein</keyword>
<evidence type="ECO:0000256" key="5">
    <source>
        <dbReference type="ARBA" id="ARBA00022553"/>
    </source>
</evidence>
<evidence type="ECO:0000259" key="25">
    <source>
        <dbReference type="PROSITE" id="PS50157"/>
    </source>
</evidence>
<evidence type="ECO:0000256" key="2">
    <source>
        <dbReference type="ARBA" id="ARBA00022473"/>
    </source>
</evidence>
<keyword evidence="14" id="KW-0238">DNA-binding</keyword>
<reference evidence="26" key="2">
    <citation type="submission" date="2025-09" db="UniProtKB">
        <authorList>
            <consortium name="Ensembl"/>
        </authorList>
    </citation>
    <scope>IDENTIFICATION</scope>
</reference>
<dbReference type="GO" id="GO:0045600">
    <property type="term" value="P:positive regulation of fat cell differentiation"/>
    <property type="evidence" value="ECO:0007669"/>
    <property type="project" value="UniProtKB-ARBA"/>
</dbReference>
<evidence type="ECO:0000256" key="8">
    <source>
        <dbReference type="ARBA" id="ARBA00022771"/>
    </source>
</evidence>
<evidence type="ECO:0000256" key="10">
    <source>
        <dbReference type="ARBA" id="ARBA00022833"/>
    </source>
</evidence>
<evidence type="ECO:0000256" key="20">
    <source>
        <dbReference type="ARBA" id="ARBA00081658"/>
    </source>
</evidence>
<dbReference type="GO" id="GO:0000978">
    <property type="term" value="F:RNA polymerase II cis-regulatory region sequence-specific DNA binding"/>
    <property type="evidence" value="ECO:0007669"/>
    <property type="project" value="TreeGrafter"/>
</dbReference>
<keyword evidence="15" id="KW-0804">Transcription</keyword>
<feature type="domain" description="C2H2-type" evidence="25">
    <location>
        <begin position="395"/>
        <end position="424"/>
    </location>
</feature>
<dbReference type="Gene3D" id="3.30.710.10">
    <property type="entry name" value="Potassium Channel Kv1.1, Chain A"/>
    <property type="match status" value="1"/>
</dbReference>
<dbReference type="Ensembl" id="ENSCGRT00001031009.1">
    <property type="protein sequence ID" value="ENSCGRP00001026763.1"/>
    <property type="gene ID" value="ENSCGRG00001023979.1"/>
</dbReference>
<evidence type="ECO:0000256" key="21">
    <source>
        <dbReference type="ARBA" id="ARBA00083478"/>
    </source>
</evidence>
<dbReference type="SMART" id="SM00225">
    <property type="entry name" value="BTB"/>
    <property type="match status" value="1"/>
</dbReference>
<dbReference type="GO" id="GO:0008270">
    <property type="term" value="F:zinc ion binding"/>
    <property type="evidence" value="ECO:0007669"/>
    <property type="project" value="UniProtKB-KW"/>
</dbReference>
<feature type="region of interest" description="Disordered" evidence="23">
    <location>
        <begin position="170"/>
        <end position="216"/>
    </location>
</feature>
<dbReference type="CDD" id="cd18327">
    <property type="entry name" value="BTB_POZ_ZBTB7B_ZBTB15"/>
    <property type="match status" value="1"/>
</dbReference>
<dbReference type="SMART" id="SM00355">
    <property type="entry name" value="ZnF_C2H2"/>
    <property type="match status" value="4"/>
</dbReference>
<evidence type="ECO:0000256" key="11">
    <source>
        <dbReference type="ARBA" id="ARBA00022843"/>
    </source>
</evidence>
<reference evidence="26" key="1">
    <citation type="submission" date="2025-08" db="UniProtKB">
        <authorList>
            <consortium name="Ensembl"/>
        </authorList>
    </citation>
    <scope>IDENTIFICATION</scope>
</reference>
<evidence type="ECO:0000256" key="19">
    <source>
        <dbReference type="ARBA" id="ARBA00078335"/>
    </source>
</evidence>
<dbReference type="Pfam" id="PF00096">
    <property type="entry name" value="zf-C2H2"/>
    <property type="match status" value="2"/>
</dbReference>
<keyword evidence="12" id="KW-0007">Acetylation</keyword>
<dbReference type="PROSITE" id="PS50157">
    <property type="entry name" value="ZINC_FINGER_C2H2_2"/>
    <property type="match status" value="4"/>
</dbReference>
<keyword evidence="7" id="KW-0677">Repeat</keyword>
<evidence type="ECO:0000256" key="23">
    <source>
        <dbReference type="SAM" id="MobiDB-lite"/>
    </source>
</evidence>
<dbReference type="SUPFAM" id="SSF57667">
    <property type="entry name" value="beta-beta-alpha zinc fingers"/>
    <property type="match status" value="2"/>
</dbReference>
<sequence>MGSPEDDLIGIPFPDHSSELLSCLNEQRQLGHLCDLTIRTQGLEYRTHRAVLAACSHYFKKLFTEGGGGAVMGTGGGGTAAGGAGAGVCELDFVGPEALGALLEFAYTATLTTSSANMPAVLQAARLLEIPCVIAACMEILQGSGLEAPSPDEDDCERARQYLEAFATATTSASTSGVPNGEDSPPQVPLLLPPPPPPRPVARRSRKPRKAFLQTKGARANHLVPEAPTVLSHPLTFEEEGMVARVGNSGGTYGLAQSNEPSLSPEELGSDEDTIDPDLMAYLSSLHQDALAPGLDGQDKLVRKRRSQMPQECPVCHKIIHGAGKLPRHMRTHTGEKPFACEVCGVRFTRNDKLKIHMRKHTGERPYSCPHCPARFLHSYDLKNHMHLHTGDRPYECHLCHKAFAKEDHLQRHLKGQNCLEVRT</sequence>
<dbReference type="InterPro" id="IPR011333">
    <property type="entry name" value="SKP1/BTB/POZ_sf"/>
</dbReference>
<evidence type="ECO:0000256" key="9">
    <source>
        <dbReference type="ARBA" id="ARBA00022782"/>
    </source>
</evidence>
<dbReference type="SUPFAM" id="SSF54695">
    <property type="entry name" value="POZ domain"/>
    <property type="match status" value="1"/>
</dbReference>
<comment type="subcellular location">
    <subcellularLocation>
        <location evidence="1">Nucleus</location>
    </subcellularLocation>
</comment>
<dbReference type="GO" id="GO:0010628">
    <property type="term" value="P:positive regulation of gene expression"/>
    <property type="evidence" value="ECO:0007669"/>
    <property type="project" value="TreeGrafter"/>
</dbReference>
<evidence type="ECO:0000256" key="7">
    <source>
        <dbReference type="ARBA" id="ARBA00022737"/>
    </source>
</evidence>
<keyword evidence="16" id="KW-0539">Nucleus</keyword>
<feature type="compositionally biased region" description="Pro residues" evidence="23">
    <location>
        <begin position="186"/>
        <end position="200"/>
    </location>
</feature>
<dbReference type="Proteomes" id="UP000694386">
    <property type="component" value="Unplaced"/>
</dbReference>